<feature type="domain" description="DNA-directed DNA polymerase family A palm" evidence="6">
    <location>
        <begin position="346"/>
        <end position="561"/>
    </location>
</feature>
<dbReference type="InterPro" id="IPR001098">
    <property type="entry name" value="DNA-dir_DNA_pol_A_palm_dom"/>
</dbReference>
<dbReference type="PANTHER" id="PTHR10133:SF62">
    <property type="entry name" value="DNA POLYMERASE THETA"/>
    <property type="match status" value="1"/>
</dbReference>
<evidence type="ECO:0000313" key="7">
    <source>
        <dbReference type="EMBL" id="KAF5826252.1"/>
    </source>
</evidence>
<feature type="non-terminal residue" evidence="7">
    <location>
        <position position="1"/>
    </location>
</feature>
<dbReference type="PROSITE" id="PS00447">
    <property type="entry name" value="DNA_POLYMERASE_A"/>
    <property type="match status" value="1"/>
</dbReference>
<evidence type="ECO:0000256" key="1">
    <source>
        <dbReference type="ARBA" id="ARBA00012417"/>
    </source>
</evidence>
<dbReference type="Gene3D" id="1.10.150.20">
    <property type="entry name" value="5' to 3' exonuclease, C-terminal subdomain"/>
    <property type="match status" value="1"/>
</dbReference>
<sequence length="603" mass="66239">MGQGQLRSSSCNSSSSSSGIDLHATTAPLDVAAPVMDMLIAAWIYSPSANKDGYCGGISGRKSDSKRLSELVMRHVGKAALVEAQACMAGPAYGAPTWRGEQQREVMIQAVLAHRLYAGTVEELDKSGMMGPLMDIEMKLVRVLSRMESWGIQVDLKILLEQQPSLLRRLEQISCCVDKLAGRSVNLGWPQDVSKLLYQDLGIPVPTSAERTKSGYIRCRQPELLDMRNSHQVVPLILEHRSLEKQLGLLQGLVDGICQSNRSARLFEAAFKGSDRTPLPRSCIVRMHGTFLQASTDTGRLAMTEPSLHVIPRPIEYNLDAPHPGDTPGGSSALHGQALCTMKTVSLNIRAAFVASPGHVLMSADYKQLELRIMAHLSGEPDLCAVCQEEKVDPFHLMVCFWLGCDMDQVTKAQRESAKRLTYGLIYGMGLKRLANELDMTKNVEQVARWKESFLSQVPGLVGAIGWSKTTMQEHFRKTGTVTTLAGRRRKFSALTSSNGDARNAAERSAMSTLTQGSGADLIKHAMVRLQAVLEGPEWAGAAKLILMIHDELIYEVRDDCIPRVASLLKDIMENAWCLRVPTPVNIKIGSSWGDMRQYPNTA</sequence>
<dbReference type="InterPro" id="IPR019760">
    <property type="entry name" value="DNA-dir_DNA_pol_A_CS"/>
</dbReference>
<comment type="caution">
    <text evidence="7">The sequence shown here is derived from an EMBL/GenBank/DDBJ whole genome shotgun (WGS) entry which is preliminary data.</text>
</comment>
<comment type="catalytic activity">
    <reaction evidence="5">
        <text>DNA(n) + a 2'-deoxyribonucleoside 5'-triphosphate = DNA(n+1) + diphosphate</text>
        <dbReference type="Rhea" id="RHEA:22508"/>
        <dbReference type="Rhea" id="RHEA-COMP:17339"/>
        <dbReference type="Rhea" id="RHEA-COMP:17340"/>
        <dbReference type="ChEBI" id="CHEBI:33019"/>
        <dbReference type="ChEBI" id="CHEBI:61560"/>
        <dbReference type="ChEBI" id="CHEBI:173112"/>
        <dbReference type="EC" id="2.7.7.7"/>
    </reaction>
</comment>
<keyword evidence="2" id="KW-0808">Transferase</keyword>
<protein>
    <recommendedName>
        <fullName evidence="1">DNA-directed DNA polymerase</fullName>
        <ecNumber evidence="1">2.7.7.7</ecNumber>
    </recommendedName>
</protein>
<dbReference type="PRINTS" id="PR00868">
    <property type="entry name" value="DNAPOLI"/>
</dbReference>
<evidence type="ECO:0000313" key="8">
    <source>
        <dbReference type="Proteomes" id="UP000815325"/>
    </source>
</evidence>
<name>A0ABQ7FV31_DUNSA</name>
<dbReference type="CDD" id="cd08638">
    <property type="entry name" value="DNA_pol_A_theta"/>
    <property type="match status" value="1"/>
</dbReference>
<keyword evidence="8" id="KW-1185">Reference proteome</keyword>
<evidence type="ECO:0000256" key="2">
    <source>
        <dbReference type="ARBA" id="ARBA00022679"/>
    </source>
</evidence>
<dbReference type="Gene3D" id="1.20.1060.10">
    <property type="entry name" value="Taq DNA Polymerase, Chain T, domain 4"/>
    <property type="match status" value="1"/>
</dbReference>
<evidence type="ECO:0000259" key="6">
    <source>
        <dbReference type="SMART" id="SM00482"/>
    </source>
</evidence>
<dbReference type="EMBL" id="MU071128">
    <property type="protein sequence ID" value="KAF5826252.1"/>
    <property type="molecule type" value="Genomic_DNA"/>
</dbReference>
<proteinExistence type="predicted"/>
<dbReference type="EC" id="2.7.7.7" evidence="1"/>
<dbReference type="SUPFAM" id="SSF56672">
    <property type="entry name" value="DNA/RNA polymerases"/>
    <property type="match status" value="1"/>
</dbReference>
<evidence type="ECO:0000256" key="5">
    <source>
        <dbReference type="ARBA" id="ARBA00049244"/>
    </source>
</evidence>
<gene>
    <name evidence="7" type="ORF">DUNSADRAFT_3923</name>
</gene>
<organism evidence="7 8">
    <name type="scientific">Dunaliella salina</name>
    <name type="common">Green alga</name>
    <name type="synonym">Protococcus salinus</name>
    <dbReference type="NCBI Taxonomy" id="3046"/>
    <lineage>
        <taxon>Eukaryota</taxon>
        <taxon>Viridiplantae</taxon>
        <taxon>Chlorophyta</taxon>
        <taxon>core chlorophytes</taxon>
        <taxon>Chlorophyceae</taxon>
        <taxon>CS clade</taxon>
        <taxon>Chlamydomonadales</taxon>
        <taxon>Dunaliellaceae</taxon>
        <taxon>Dunaliella</taxon>
    </lineage>
</organism>
<dbReference type="PANTHER" id="PTHR10133">
    <property type="entry name" value="DNA POLYMERASE I"/>
    <property type="match status" value="1"/>
</dbReference>
<evidence type="ECO:0000256" key="3">
    <source>
        <dbReference type="ARBA" id="ARBA00022695"/>
    </source>
</evidence>
<dbReference type="InterPro" id="IPR002298">
    <property type="entry name" value="DNA_polymerase_A"/>
</dbReference>
<keyword evidence="3" id="KW-0548">Nucleotidyltransferase</keyword>
<dbReference type="SMART" id="SM00482">
    <property type="entry name" value="POLAc"/>
    <property type="match status" value="1"/>
</dbReference>
<keyword evidence="4" id="KW-0239">DNA-directed DNA polymerase</keyword>
<evidence type="ECO:0000256" key="4">
    <source>
        <dbReference type="ARBA" id="ARBA00022932"/>
    </source>
</evidence>
<dbReference type="Gene3D" id="3.30.70.370">
    <property type="match status" value="1"/>
</dbReference>
<accession>A0ABQ7FV31</accession>
<dbReference type="Proteomes" id="UP000815325">
    <property type="component" value="Unassembled WGS sequence"/>
</dbReference>
<dbReference type="InterPro" id="IPR036397">
    <property type="entry name" value="RNaseH_sf"/>
</dbReference>
<dbReference type="Gene3D" id="3.30.420.10">
    <property type="entry name" value="Ribonuclease H-like superfamily/Ribonuclease H"/>
    <property type="match status" value="1"/>
</dbReference>
<reference evidence="7" key="1">
    <citation type="submission" date="2017-08" db="EMBL/GenBank/DDBJ databases">
        <authorList>
            <person name="Polle J.E."/>
            <person name="Barry K."/>
            <person name="Cushman J."/>
            <person name="Schmutz J."/>
            <person name="Tran D."/>
            <person name="Hathwaick L.T."/>
            <person name="Yim W.C."/>
            <person name="Jenkins J."/>
            <person name="Mckie-Krisberg Z.M."/>
            <person name="Prochnik S."/>
            <person name="Lindquist E."/>
            <person name="Dockter R.B."/>
            <person name="Adam C."/>
            <person name="Molina H."/>
            <person name="Bunkerborg J."/>
            <person name="Jin E."/>
            <person name="Buchheim M."/>
            <person name="Magnuson J."/>
        </authorList>
    </citation>
    <scope>NUCLEOTIDE SEQUENCE</scope>
    <source>
        <strain evidence="7">CCAP 19/18</strain>
    </source>
</reference>
<dbReference type="InterPro" id="IPR043502">
    <property type="entry name" value="DNA/RNA_pol_sf"/>
</dbReference>
<dbReference type="Pfam" id="PF00476">
    <property type="entry name" value="DNA_pol_A"/>
    <property type="match status" value="1"/>
</dbReference>